<dbReference type="RefSeq" id="XP_001321097.1">
    <property type="nucleotide sequence ID" value="XM_001321062.1"/>
</dbReference>
<evidence type="ECO:0000259" key="2">
    <source>
        <dbReference type="Pfam" id="PF00326"/>
    </source>
</evidence>
<evidence type="ECO:0000256" key="1">
    <source>
        <dbReference type="ARBA" id="ARBA00022801"/>
    </source>
</evidence>
<dbReference type="Proteomes" id="UP000001542">
    <property type="component" value="Unassembled WGS sequence"/>
</dbReference>
<dbReference type="VEuPathDB" id="TrichDB:TVAGG3_0982040"/>
<dbReference type="OrthoDB" id="416344at2759"/>
<keyword evidence="4" id="KW-1185">Reference proteome</keyword>
<dbReference type="EMBL" id="DS113369">
    <property type="protein sequence ID" value="EAY08874.1"/>
    <property type="molecule type" value="Genomic_DNA"/>
</dbReference>
<dbReference type="Pfam" id="PF00326">
    <property type="entry name" value="Peptidase_S9"/>
    <property type="match status" value="1"/>
</dbReference>
<dbReference type="InterPro" id="IPR029058">
    <property type="entry name" value="AB_hydrolase_fold"/>
</dbReference>
<dbReference type="PANTHER" id="PTHR42776">
    <property type="entry name" value="SERINE PEPTIDASE S9 FAMILY MEMBER"/>
    <property type="match status" value="1"/>
</dbReference>
<dbReference type="VEuPathDB" id="TrichDB:TVAG_051090"/>
<organism evidence="3 4">
    <name type="scientific">Trichomonas vaginalis (strain ATCC PRA-98 / G3)</name>
    <dbReference type="NCBI Taxonomy" id="412133"/>
    <lineage>
        <taxon>Eukaryota</taxon>
        <taxon>Metamonada</taxon>
        <taxon>Parabasalia</taxon>
        <taxon>Trichomonadida</taxon>
        <taxon>Trichomonadidae</taxon>
        <taxon>Trichomonas</taxon>
    </lineage>
</organism>
<reference evidence="3" key="1">
    <citation type="submission" date="2006-10" db="EMBL/GenBank/DDBJ databases">
        <authorList>
            <person name="Amadeo P."/>
            <person name="Zhao Q."/>
            <person name="Wortman J."/>
            <person name="Fraser-Liggett C."/>
            <person name="Carlton J."/>
        </authorList>
    </citation>
    <scope>NUCLEOTIDE SEQUENCE</scope>
    <source>
        <strain evidence="3">G3</strain>
    </source>
</reference>
<dbReference type="GO" id="GO:0006508">
    <property type="term" value="P:proteolysis"/>
    <property type="evidence" value="ECO:0007669"/>
    <property type="project" value="InterPro"/>
</dbReference>
<dbReference type="GO" id="GO:0004252">
    <property type="term" value="F:serine-type endopeptidase activity"/>
    <property type="evidence" value="ECO:0000318"/>
    <property type="project" value="GO_Central"/>
</dbReference>
<sequence>MEIPKIFQEADQFAIPIGAKFITEQLVHAKFSETFSELGQAATTYSILCTLEEKPEVYRQFNDTEVIAGFSKDGKLRASIRHIPFAKNMPPSTQKVEENVAVLEIMDGQKLVVRQILSDKVGKPTTHPNLTNGIVFSPDNKYIAWTVADPAKFERKSALGYSTKMANYKDYGENCTNIFQTSLAVFDIEKKEAKLFGAPEGHGVCKSSFASNDVLIVQAMKISSPIQLGINAYTNRYYSLFAVRVNEEPSFKLLLQPKRVEFDAIQVDENNAKIFAFKFPEKFGGHRGPLYPEVSTLNLADLTITDTKTSTEEISLGTIPNNLFISPDKVAFTEERQGLMIPVILDLANNFARSEIPGAREGIQSAVLCDYLNDNFLLIQSTPTSIPCIVVVKDGKQNYLTEEHTFAGLTASIETCGDNASVIMLVPEGSKKFVVFPHGGPHGMSSTEFNRQALIFALAGWATARPNYVGSTGYPIKQIKKIFGNAGTKDLNDVVETVRMCKKKFGAEKVGVWGWSHGGFLSAHMACKFSKEINFAVIGAPVINLVSSFFTCDIPDWSLVEAGLSDECDGEIAMTPKVMTKLWEMSPLKFVDGVTVPVLLGHGNLDRRVPFQQSVEFYQALKRAGKKVTFLQYDGNGHGMRQKDAFDDFLASSIQFFENPDTFTE</sequence>
<dbReference type="STRING" id="5722.A2EER8"/>
<dbReference type="AlphaFoldDB" id="A2EER8"/>
<evidence type="ECO:0000313" key="3">
    <source>
        <dbReference type="EMBL" id="EAY08874.1"/>
    </source>
</evidence>
<dbReference type="SUPFAM" id="SSF53474">
    <property type="entry name" value="alpha/beta-Hydrolases"/>
    <property type="match status" value="1"/>
</dbReference>
<gene>
    <name evidence="3" type="ORF">TVAG_051090</name>
</gene>
<dbReference type="InParanoid" id="A2EER8"/>
<keyword evidence="1" id="KW-0378">Hydrolase</keyword>
<proteinExistence type="predicted"/>
<protein>
    <submittedName>
        <fullName evidence="3">Clan SC, family S9, acylaminoacyl-peptidase-like serine peptidase</fullName>
    </submittedName>
</protein>
<dbReference type="eggNOG" id="KOG2100">
    <property type="taxonomic scope" value="Eukaryota"/>
</dbReference>
<feature type="domain" description="Peptidase S9 prolyl oligopeptidase catalytic" evidence="2">
    <location>
        <begin position="449"/>
        <end position="658"/>
    </location>
</feature>
<accession>A2EER8</accession>
<dbReference type="Gene3D" id="3.40.50.1820">
    <property type="entry name" value="alpha/beta hydrolase"/>
    <property type="match status" value="1"/>
</dbReference>
<dbReference type="KEGG" id="tva:4766783"/>
<dbReference type="SUPFAM" id="SSF69304">
    <property type="entry name" value="Tricorn protease N-terminal domain"/>
    <property type="match status" value="1"/>
</dbReference>
<reference evidence="3" key="2">
    <citation type="journal article" date="2007" name="Science">
        <title>Draft genome sequence of the sexually transmitted pathogen Trichomonas vaginalis.</title>
        <authorList>
            <person name="Carlton J.M."/>
            <person name="Hirt R.P."/>
            <person name="Silva J.C."/>
            <person name="Delcher A.L."/>
            <person name="Schatz M."/>
            <person name="Zhao Q."/>
            <person name="Wortman J.R."/>
            <person name="Bidwell S.L."/>
            <person name="Alsmark U.C.M."/>
            <person name="Besteiro S."/>
            <person name="Sicheritz-Ponten T."/>
            <person name="Noel C.J."/>
            <person name="Dacks J.B."/>
            <person name="Foster P.G."/>
            <person name="Simillion C."/>
            <person name="Van de Peer Y."/>
            <person name="Miranda-Saavedra D."/>
            <person name="Barton G.J."/>
            <person name="Westrop G.D."/>
            <person name="Mueller S."/>
            <person name="Dessi D."/>
            <person name="Fiori P.L."/>
            <person name="Ren Q."/>
            <person name="Paulsen I."/>
            <person name="Zhang H."/>
            <person name="Bastida-Corcuera F.D."/>
            <person name="Simoes-Barbosa A."/>
            <person name="Brown M.T."/>
            <person name="Hayes R.D."/>
            <person name="Mukherjee M."/>
            <person name="Okumura C.Y."/>
            <person name="Schneider R."/>
            <person name="Smith A.J."/>
            <person name="Vanacova S."/>
            <person name="Villalvazo M."/>
            <person name="Haas B.J."/>
            <person name="Pertea M."/>
            <person name="Feldblyum T.V."/>
            <person name="Utterback T.R."/>
            <person name="Shu C.L."/>
            <person name="Osoegawa K."/>
            <person name="de Jong P.J."/>
            <person name="Hrdy I."/>
            <person name="Horvathova L."/>
            <person name="Zubacova Z."/>
            <person name="Dolezal P."/>
            <person name="Malik S.B."/>
            <person name="Logsdon J.M. Jr."/>
            <person name="Henze K."/>
            <person name="Gupta A."/>
            <person name="Wang C.C."/>
            <person name="Dunne R.L."/>
            <person name="Upcroft J.A."/>
            <person name="Upcroft P."/>
            <person name="White O."/>
            <person name="Salzberg S.L."/>
            <person name="Tang P."/>
            <person name="Chiu C.-H."/>
            <person name="Lee Y.-S."/>
            <person name="Embley T.M."/>
            <person name="Coombs G.H."/>
            <person name="Mottram J.C."/>
            <person name="Tachezy J."/>
            <person name="Fraser-Liggett C.M."/>
            <person name="Johnson P.J."/>
        </authorList>
    </citation>
    <scope>NUCLEOTIDE SEQUENCE [LARGE SCALE GENOMIC DNA]</scope>
    <source>
        <strain evidence="3">G3</strain>
    </source>
</reference>
<dbReference type="InterPro" id="IPR001375">
    <property type="entry name" value="Peptidase_S9_cat"/>
</dbReference>
<name>A2EER8_TRIV3</name>
<dbReference type="PANTHER" id="PTHR42776:SF4">
    <property type="entry name" value="ACYLAMINO-ACID-RELEASING ENZYME"/>
    <property type="match status" value="1"/>
</dbReference>
<dbReference type="SMR" id="A2EER8"/>
<evidence type="ECO:0000313" key="4">
    <source>
        <dbReference type="Proteomes" id="UP000001542"/>
    </source>
</evidence>